<dbReference type="SUPFAM" id="SSF56784">
    <property type="entry name" value="HAD-like"/>
    <property type="match status" value="1"/>
</dbReference>
<dbReference type="Pfam" id="PF12710">
    <property type="entry name" value="HAD"/>
    <property type="match status" value="1"/>
</dbReference>
<dbReference type="EMBL" id="DYXT01000020">
    <property type="protein sequence ID" value="HJE38793.1"/>
    <property type="molecule type" value="Genomic_DNA"/>
</dbReference>
<dbReference type="Gene3D" id="3.30.70.260">
    <property type="match status" value="2"/>
</dbReference>
<protein>
    <recommendedName>
        <fullName evidence="5">Phosphoserine phosphatase</fullName>
        <ecNumber evidence="4">3.1.3.3</ecNumber>
    </recommendedName>
    <alternativeName>
        <fullName evidence="11">O-phosphoserine phosphohydrolase</fullName>
    </alternativeName>
</protein>
<dbReference type="PANTHER" id="PTHR43344:SF2">
    <property type="entry name" value="PHOSPHOSERINE PHOSPHATASE"/>
    <property type="match status" value="1"/>
</dbReference>
<dbReference type="SFLD" id="SFLDG01136">
    <property type="entry name" value="C1.6:_Phosphoserine_Phosphatas"/>
    <property type="match status" value="1"/>
</dbReference>
<evidence type="ECO:0000313" key="14">
    <source>
        <dbReference type="EMBL" id="HJE38793.1"/>
    </source>
</evidence>
<comment type="caution">
    <text evidence="14">The sequence shown here is derived from an EMBL/GenBank/DDBJ whole genome shotgun (WGS) entry which is preliminary data.</text>
</comment>
<keyword evidence="7" id="KW-0479">Metal-binding</keyword>
<reference evidence="14" key="1">
    <citation type="journal article" date="2021" name="PeerJ">
        <title>Extensive microbial diversity within the chicken gut microbiome revealed by metagenomics and culture.</title>
        <authorList>
            <person name="Gilroy R."/>
            <person name="Ravi A."/>
            <person name="Getino M."/>
            <person name="Pursley I."/>
            <person name="Horton D.L."/>
            <person name="Alikhan N.F."/>
            <person name="Baker D."/>
            <person name="Gharbi K."/>
            <person name="Hall N."/>
            <person name="Watson M."/>
            <person name="Adriaenssens E.M."/>
            <person name="Foster-Nyarko E."/>
            <person name="Jarju S."/>
            <person name="Secka A."/>
            <person name="Antonio M."/>
            <person name="Oren A."/>
            <person name="Chaudhuri R.R."/>
            <person name="La Ragione R."/>
            <person name="Hildebrand F."/>
            <person name="Pallen M.J."/>
        </authorList>
    </citation>
    <scope>NUCLEOTIDE SEQUENCE</scope>
    <source>
        <strain evidence="14">4100</strain>
    </source>
</reference>
<dbReference type="GO" id="GO:0006564">
    <property type="term" value="P:L-serine biosynthetic process"/>
    <property type="evidence" value="ECO:0007669"/>
    <property type="project" value="UniProtKB-KW"/>
</dbReference>
<comment type="cofactor">
    <cofactor evidence="1">
        <name>Mg(2+)</name>
        <dbReference type="ChEBI" id="CHEBI:18420"/>
    </cofactor>
</comment>
<dbReference type="InterPro" id="IPR045865">
    <property type="entry name" value="ACT-like_dom_sf"/>
</dbReference>
<dbReference type="NCBIfam" id="TIGR00338">
    <property type="entry name" value="serB"/>
    <property type="match status" value="1"/>
</dbReference>
<reference evidence="14" key="2">
    <citation type="submission" date="2021-09" db="EMBL/GenBank/DDBJ databases">
        <authorList>
            <person name="Gilroy R."/>
        </authorList>
    </citation>
    <scope>NUCLEOTIDE SEQUENCE</scope>
    <source>
        <strain evidence="14">4100</strain>
    </source>
</reference>
<dbReference type="GO" id="GO:0005737">
    <property type="term" value="C:cytoplasm"/>
    <property type="evidence" value="ECO:0007669"/>
    <property type="project" value="TreeGrafter"/>
</dbReference>
<comment type="catalytic activity">
    <reaction evidence="13">
        <text>O-phospho-D-serine + H2O = D-serine + phosphate</text>
        <dbReference type="Rhea" id="RHEA:24873"/>
        <dbReference type="ChEBI" id="CHEBI:15377"/>
        <dbReference type="ChEBI" id="CHEBI:35247"/>
        <dbReference type="ChEBI" id="CHEBI:43474"/>
        <dbReference type="ChEBI" id="CHEBI:58680"/>
        <dbReference type="EC" id="3.1.3.3"/>
    </reaction>
</comment>
<dbReference type="NCBIfam" id="TIGR01488">
    <property type="entry name" value="HAD-SF-IB"/>
    <property type="match status" value="1"/>
</dbReference>
<dbReference type="FunFam" id="3.40.50.1000:FF:000041">
    <property type="entry name" value="Phosphoserine phosphatase SerB"/>
    <property type="match status" value="1"/>
</dbReference>
<evidence type="ECO:0000256" key="13">
    <source>
        <dbReference type="ARBA" id="ARBA00048523"/>
    </source>
</evidence>
<dbReference type="Proteomes" id="UP000711407">
    <property type="component" value="Unassembled WGS sequence"/>
</dbReference>
<dbReference type="Pfam" id="PF13740">
    <property type="entry name" value="ACT_6"/>
    <property type="match status" value="1"/>
</dbReference>
<accession>A0A4Q0UA25</accession>
<dbReference type="PANTHER" id="PTHR43344">
    <property type="entry name" value="PHOSPHOSERINE PHOSPHATASE"/>
    <property type="match status" value="1"/>
</dbReference>
<keyword evidence="6" id="KW-0028">Amino-acid biosynthesis</keyword>
<name>A0A4Q0UA25_9BACT</name>
<dbReference type="CDD" id="cd04870">
    <property type="entry name" value="ACT_PSP_1"/>
    <property type="match status" value="1"/>
</dbReference>
<dbReference type="SUPFAM" id="SSF55021">
    <property type="entry name" value="ACT-like"/>
    <property type="match status" value="1"/>
</dbReference>
<evidence type="ECO:0000256" key="11">
    <source>
        <dbReference type="ARBA" id="ARBA00031693"/>
    </source>
</evidence>
<dbReference type="Gene3D" id="3.40.50.1000">
    <property type="entry name" value="HAD superfamily/HAD-like"/>
    <property type="match status" value="1"/>
</dbReference>
<dbReference type="Pfam" id="PF21086">
    <property type="entry name" value="ACT_PSP_2"/>
    <property type="match status" value="1"/>
</dbReference>
<dbReference type="SFLD" id="SFLDF00029">
    <property type="entry name" value="phosphoserine_phosphatase"/>
    <property type="match status" value="1"/>
</dbReference>
<keyword evidence="9" id="KW-0460">Magnesium</keyword>
<keyword evidence="10" id="KW-0718">Serine biosynthesis</keyword>
<dbReference type="GO" id="GO:0036424">
    <property type="term" value="F:L-phosphoserine phosphatase activity"/>
    <property type="evidence" value="ECO:0007669"/>
    <property type="project" value="InterPro"/>
</dbReference>
<dbReference type="InterPro" id="IPR049148">
    <property type="entry name" value="PSP_ACT"/>
</dbReference>
<organism evidence="14 15">
    <name type="scientific">Candidatus Amulumruptor caecigallinarius</name>
    <dbReference type="NCBI Taxonomy" id="2109911"/>
    <lineage>
        <taxon>Bacteria</taxon>
        <taxon>Pseudomonadati</taxon>
        <taxon>Bacteroidota</taxon>
        <taxon>Bacteroidia</taxon>
        <taxon>Bacteroidales</taxon>
        <taxon>Muribaculaceae</taxon>
        <taxon>Candidatus Amulumruptor</taxon>
    </lineage>
</organism>
<evidence type="ECO:0000256" key="8">
    <source>
        <dbReference type="ARBA" id="ARBA00022801"/>
    </source>
</evidence>
<dbReference type="InterPro" id="IPR050582">
    <property type="entry name" value="HAD-like_SerB"/>
</dbReference>
<evidence type="ECO:0000256" key="9">
    <source>
        <dbReference type="ARBA" id="ARBA00022842"/>
    </source>
</evidence>
<comment type="catalytic activity">
    <reaction evidence="12">
        <text>O-phospho-L-serine + H2O = L-serine + phosphate</text>
        <dbReference type="Rhea" id="RHEA:21208"/>
        <dbReference type="ChEBI" id="CHEBI:15377"/>
        <dbReference type="ChEBI" id="CHEBI:33384"/>
        <dbReference type="ChEBI" id="CHEBI:43474"/>
        <dbReference type="ChEBI" id="CHEBI:57524"/>
        <dbReference type="EC" id="3.1.3.3"/>
    </reaction>
</comment>
<evidence type="ECO:0000256" key="4">
    <source>
        <dbReference type="ARBA" id="ARBA00012640"/>
    </source>
</evidence>
<dbReference type="InterPro" id="IPR002912">
    <property type="entry name" value="ACT_dom"/>
</dbReference>
<comment type="pathway">
    <text evidence="2">Amino-acid biosynthesis; L-serine biosynthesis; L-serine from 3-phospho-D-glycerate: step 3/3.</text>
</comment>
<dbReference type="AlphaFoldDB" id="A0A4Q0UA25"/>
<dbReference type="PROSITE" id="PS51671">
    <property type="entry name" value="ACT"/>
    <property type="match status" value="1"/>
</dbReference>
<comment type="similarity">
    <text evidence="3">Belongs to the HAD-like hydrolase superfamily. SerB family.</text>
</comment>
<dbReference type="SFLD" id="SFLDG01137">
    <property type="entry name" value="C1.6.1:_Phosphoserine_Phosphat"/>
    <property type="match status" value="1"/>
</dbReference>
<evidence type="ECO:0000313" key="15">
    <source>
        <dbReference type="Proteomes" id="UP000711407"/>
    </source>
</evidence>
<evidence type="ECO:0000256" key="3">
    <source>
        <dbReference type="ARBA" id="ARBA00009184"/>
    </source>
</evidence>
<dbReference type="InterPro" id="IPR004469">
    <property type="entry name" value="PSP"/>
</dbReference>
<gene>
    <name evidence="14" type="primary">serB</name>
    <name evidence="14" type="ORF">K8V47_03385</name>
</gene>
<proteinExistence type="inferred from homology"/>
<evidence type="ECO:0000256" key="1">
    <source>
        <dbReference type="ARBA" id="ARBA00001946"/>
    </source>
</evidence>
<evidence type="ECO:0000256" key="7">
    <source>
        <dbReference type="ARBA" id="ARBA00022723"/>
    </source>
</evidence>
<dbReference type="CDD" id="cd04871">
    <property type="entry name" value="ACT_PSP_2"/>
    <property type="match status" value="1"/>
</dbReference>
<dbReference type="InterPro" id="IPR023214">
    <property type="entry name" value="HAD_sf"/>
</dbReference>
<dbReference type="InterPro" id="IPR036412">
    <property type="entry name" value="HAD-like_sf"/>
</dbReference>
<dbReference type="EC" id="3.1.3.3" evidence="4"/>
<sequence length="421" mass="46451">MQAIPHKKPAETELILVNISGHDRPGVTSALTEILARYDAGILDIGQADIHHTLSLGVLFKTSSDVSGDILKELLLKAYELNVNIRFSPVAIDEYEDWVSRQGKNRWIITILGRKLTARHIALVTAEIARQQLNIDGIQRLTGRMPLRETPDAPAQAKACVELSVRGTPLSHADMQARFMEIAQAEEFDISLQEDTMYRRCRRLVCFDMDSTLIETEVIDELAQRAGVGDKVRAITESAMRGEIDFCESFRERVALLKGLPESVMQEIAESLPVTEGLERMMKVLKMAGYKTAILSGGFTYFGNYLKQKYGFDYVYANELEIVDGRLTGRSVGDIVDGRRKAELLRLIAQVENVNIAQTIAVGDGANDLPMLATAGLGIAFHAKPKVKETAEQSISTIGLDGVLYFIGFKDSFISSPGGNS</sequence>
<evidence type="ECO:0000256" key="12">
    <source>
        <dbReference type="ARBA" id="ARBA00048138"/>
    </source>
</evidence>
<evidence type="ECO:0000256" key="5">
    <source>
        <dbReference type="ARBA" id="ARBA00015196"/>
    </source>
</evidence>
<evidence type="ECO:0000256" key="2">
    <source>
        <dbReference type="ARBA" id="ARBA00005135"/>
    </source>
</evidence>
<evidence type="ECO:0000256" key="10">
    <source>
        <dbReference type="ARBA" id="ARBA00023299"/>
    </source>
</evidence>
<dbReference type="SFLD" id="SFLDS00003">
    <property type="entry name" value="Haloacid_Dehalogenase"/>
    <property type="match status" value="1"/>
</dbReference>
<keyword evidence="8 14" id="KW-0378">Hydrolase</keyword>
<dbReference type="CDD" id="cd07500">
    <property type="entry name" value="HAD_PSP"/>
    <property type="match status" value="1"/>
</dbReference>
<evidence type="ECO:0000256" key="6">
    <source>
        <dbReference type="ARBA" id="ARBA00022605"/>
    </source>
</evidence>
<dbReference type="GO" id="GO:0000287">
    <property type="term" value="F:magnesium ion binding"/>
    <property type="evidence" value="ECO:0007669"/>
    <property type="project" value="TreeGrafter"/>
</dbReference>